<dbReference type="GO" id="GO:0005615">
    <property type="term" value="C:extracellular space"/>
    <property type="evidence" value="ECO:0007669"/>
    <property type="project" value="TreeGrafter"/>
</dbReference>
<evidence type="ECO:0000313" key="4">
    <source>
        <dbReference type="EMBL" id="OXU21910.1"/>
    </source>
</evidence>
<dbReference type="GO" id="GO:0031012">
    <property type="term" value="C:extracellular matrix"/>
    <property type="evidence" value="ECO:0007669"/>
    <property type="project" value="TreeGrafter"/>
</dbReference>
<dbReference type="Pfam" id="PF00379">
    <property type="entry name" value="Chitin_bind_4"/>
    <property type="match status" value="1"/>
</dbReference>
<evidence type="ECO:0000313" key="5">
    <source>
        <dbReference type="Proteomes" id="UP000215335"/>
    </source>
</evidence>
<dbReference type="PANTHER" id="PTHR12236">
    <property type="entry name" value="STRUCTURAL CONTITUENT OF CUTICLE"/>
    <property type="match status" value="1"/>
</dbReference>
<accession>A0A232EU65</accession>
<reference evidence="4 5" key="1">
    <citation type="journal article" date="2017" name="Curr. Biol.">
        <title>The Evolution of Venom by Co-option of Single-Copy Genes.</title>
        <authorList>
            <person name="Martinson E.O."/>
            <person name="Mrinalini"/>
            <person name="Kelkar Y.D."/>
            <person name="Chang C.H."/>
            <person name="Werren J.H."/>
        </authorList>
    </citation>
    <scope>NUCLEOTIDE SEQUENCE [LARGE SCALE GENOMIC DNA]</scope>
    <source>
        <strain evidence="4 5">Alberta</strain>
        <tissue evidence="4">Whole body</tissue>
    </source>
</reference>
<dbReference type="PROSITE" id="PS00233">
    <property type="entry name" value="CHIT_BIND_RR_1"/>
    <property type="match status" value="1"/>
</dbReference>
<dbReference type="InterPro" id="IPR000618">
    <property type="entry name" value="Insect_cuticle"/>
</dbReference>
<dbReference type="AlphaFoldDB" id="A0A232EU65"/>
<dbReference type="InterPro" id="IPR051217">
    <property type="entry name" value="Insect_Cuticle_Struc_Prot"/>
</dbReference>
<dbReference type="Proteomes" id="UP000215335">
    <property type="component" value="Unassembled WGS sequence"/>
</dbReference>
<dbReference type="InterPro" id="IPR031311">
    <property type="entry name" value="CHIT_BIND_RR_consensus"/>
</dbReference>
<dbReference type="GO" id="GO:0042302">
    <property type="term" value="F:structural constituent of cuticle"/>
    <property type="evidence" value="ECO:0007669"/>
    <property type="project" value="UniProtKB-UniRule"/>
</dbReference>
<dbReference type="EMBL" id="NNAY01002158">
    <property type="protein sequence ID" value="OXU21910.1"/>
    <property type="molecule type" value="Genomic_DNA"/>
</dbReference>
<proteinExistence type="predicted"/>
<feature type="chain" id="PRO_5013302843" evidence="3">
    <location>
        <begin position="19"/>
        <end position="135"/>
    </location>
</feature>
<gene>
    <name evidence="4" type="ORF">TSAR_008116</name>
</gene>
<evidence type="ECO:0000256" key="3">
    <source>
        <dbReference type="SAM" id="SignalP"/>
    </source>
</evidence>
<dbReference type="STRING" id="543379.A0A232EU65"/>
<keyword evidence="1 2" id="KW-0193">Cuticle</keyword>
<sequence length="135" mass="15323">MAFKFIIFPALVAAVANAAILPESYHSLGGAQLSEHQVEEDHYDHHPKYKFAYEVHDSHTGDIKSQHEERDGDTVHGSYSLIDADGHKRIVHYTAGKHIGFHAAVHREPIHHHIPIKTISHHEPLAINTHYSYHH</sequence>
<evidence type="ECO:0000256" key="1">
    <source>
        <dbReference type="ARBA" id="ARBA00022460"/>
    </source>
</evidence>
<feature type="signal peptide" evidence="3">
    <location>
        <begin position="1"/>
        <end position="18"/>
    </location>
</feature>
<evidence type="ECO:0000256" key="2">
    <source>
        <dbReference type="PROSITE-ProRule" id="PRU00497"/>
    </source>
</evidence>
<name>A0A232EU65_9HYME</name>
<organism evidence="4 5">
    <name type="scientific">Trichomalopsis sarcophagae</name>
    <dbReference type="NCBI Taxonomy" id="543379"/>
    <lineage>
        <taxon>Eukaryota</taxon>
        <taxon>Metazoa</taxon>
        <taxon>Ecdysozoa</taxon>
        <taxon>Arthropoda</taxon>
        <taxon>Hexapoda</taxon>
        <taxon>Insecta</taxon>
        <taxon>Pterygota</taxon>
        <taxon>Neoptera</taxon>
        <taxon>Endopterygota</taxon>
        <taxon>Hymenoptera</taxon>
        <taxon>Apocrita</taxon>
        <taxon>Proctotrupomorpha</taxon>
        <taxon>Chalcidoidea</taxon>
        <taxon>Pteromalidae</taxon>
        <taxon>Pteromalinae</taxon>
        <taxon>Trichomalopsis</taxon>
    </lineage>
</organism>
<comment type="caution">
    <text evidence="4">The sequence shown here is derived from an EMBL/GenBank/DDBJ whole genome shotgun (WGS) entry which is preliminary data.</text>
</comment>
<protein>
    <submittedName>
        <fullName evidence="4">Uncharacterized protein</fullName>
    </submittedName>
</protein>
<dbReference type="PROSITE" id="PS51155">
    <property type="entry name" value="CHIT_BIND_RR_2"/>
    <property type="match status" value="1"/>
</dbReference>
<keyword evidence="3" id="KW-0732">Signal</keyword>
<keyword evidence="5" id="KW-1185">Reference proteome</keyword>
<dbReference type="PANTHER" id="PTHR12236:SF86">
    <property type="entry name" value="CCP84AC-RELATED"/>
    <property type="match status" value="1"/>
</dbReference>
<dbReference type="OrthoDB" id="10071059at2759"/>
<dbReference type="PRINTS" id="PR00947">
    <property type="entry name" value="CUTICLE"/>
</dbReference>